<dbReference type="Proteomes" id="UP000053573">
    <property type="component" value="Unassembled WGS sequence"/>
</dbReference>
<evidence type="ECO:0000313" key="2">
    <source>
        <dbReference type="Proteomes" id="UP000053573"/>
    </source>
</evidence>
<keyword evidence="2" id="KW-1185">Reference proteome</keyword>
<protein>
    <submittedName>
        <fullName evidence="1">Uncharacterized protein</fullName>
    </submittedName>
</protein>
<proteinExistence type="predicted"/>
<sequence length="71" mass="8042">HDVSKTLLPPLSVSLLSIFEVKEISHGRAGTGRGVWLADLPLWKPFPDNVSSVLIRYSVVLYDRTKRRQLL</sequence>
<reference evidence="2" key="1">
    <citation type="journal article" date="2015" name="PLoS Genet.">
        <title>The dynamic genome and transcriptome of the human fungal pathogen Blastomyces and close relative Emmonsia.</title>
        <authorList>
            <person name="Munoz J.F."/>
            <person name="Gauthier G.M."/>
            <person name="Desjardins C.A."/>
            <person name="Gallo J.E."/>
            <person name="Holder J."/>
            <person name="Sullivan T.D."/>
            <person name="Marty A.J."/>
            <person name="Carmen J.C."/>
            <person name="Chen Z."/>
            <person name="Ding L."/>
            <person name="Gujja S."/>
            <person name="Magrini V."/>
            <person name="Misas E."/>
            <person name="Mitreva M."/>
            <person name="Priest M."/>
            <person name="Saif S."/>
            <person name="Whiston E.A."/>
            <person name="Young S."/>
            <person name="Zeng Q."/>
            <person name="Goldman W.E."/>
            <person name="Mardis E.R."/>
            <person name="Taylor J.W."/>
            <person name="McEwen J.G."/>
            <person name="Clay O.K."/>
            <person name="Klein B.S."/>
            <person name="Cuomo C.A."/>
        </authorList>
    </citation>
    <scope>NUCLEOTIDE SEQUENCE [LARGE SCALE GENOMIC DNA]</scope>
    <source>
        <strain evidence="2">UAMH 139</strain>
    </source>
</reference>
<organism evidence="1 2">
    <name type="scientific">Blastomyces silverae</name>
    <dbReference type="NCBI Taxonomy" id="2060906"/>
    <lineage>
        <taxon>Eukaryota</taxon>
        <taxon>Fungi</taxon>
        <taxon>Dikarya</taxon>
        <taxon>Ascomycota</taxon>
        <taxon>Pezizomycotina</taxon>
        <taxon>Eurotiomycetes</taxon>
        <taxon>Eurotiomycetidae</taxon>
        <taxon>Onygenales</taxon>
        <taxon>Ajellomycetaceae</taxon>
        <taxon>Blastomyces</taxon>
    </lineage>
</organism>
<dbReference type="AlphaFoldDB" id="A0A0H1BQ79"/>
<comment type="caution">
    <text evidence="1">The sequence shown here is derived from an EMBL/GenBank/DDBJ whole genome shotgun (WGS) entry which is preliminary data.</text>
</comment>
<gene>
    <name evidence="1" type="ORF">EMPG_11790</name>
</gene>
<accession>A0A0H1BQ79</accession>
<evidence type="ECO:0000313" key="1">
    <source>
        <dbReference type="EMBL" id="KLJ13268.1"/>
    </source>
</evidence>
<dbReference type="OrthoDB" id="4934446at2759"/>
<dbReference type="EMBL" id="LDEV01000422">
    <property type="protein sequence ID" value="KLJ13268.1"/>
    <property type="molecule type" value="Genomic_DNA"/>
</dbReference>
<feature type="non-terminal residue" evidence="1">
    <location>
        <position position="1"/>
    </location>
</feature>
<name>A0A0H1BQ79_9EURO</name>